<dbReference type="EMBL" id="SJPW01000005">
    <property type="protein sequence ID" value="TWU50672.1"/>
    <property type="molecule type" value="Genomic_DNA"/>
</dbReference>
<dbReference type="RefSeq" id="WP_146459371.1">
    <property type="nucleotide sequence ID" value="NZ_SJPW01000005.1"/>
</dbReference>
<protein>
    <submittedName>
        <fullName evidence="1">Uncharacterized protein</fullName>
    </submittedName>
</protein>
<proteinExistence type="predicted"/>
<evidence type="ECO:0000313" key="2">
    <source>
        <dbReference type="Proteomes" id="UP000318288"/>
    </source>
</evidence>
<dbReference type="AlphaFoldDB" id="A0A5C6ENP7"/>
<name>A0A5C6ENP7_9BACT</name>
<accession>A0A5C6ENP7</accession>
<sequence>MSAPTEIQYKQLERLLANLEMAIPVHCRQHEDGSVQVDAGNPYVIRDRDQMDAFLNDVMDINTDVEPDELFDEFLGLLDPYCDY</sequence>
<reference evidence="1 2" key="1">
    <citation type="submission" date="2019-02" db="EMBL/GenBank/DDBJ databases">
        <title>Deep-cultivation of Planctomycetes and their phenomic and genomic characterization uncovers novel biology.</title>
        <authorList>
            <person name="Wiegand S."/>
            <person name="Jogler M."/>
            <person name="Boedeker C."/>
            <person name="Pinto D."/>
            <person name="Vollmers J."/>
            <person name="Rivas-Marin E."/>
            <person name="Kohn T."/>
            <person name="Peeters S.H."/>
            <person name="Heuer A."/>
            <person name="Rast P."/>
            <person name="Oberbeckmann S."/>
            <person name="Bunk B."/>
            <person name="Jeske O."/>
            <person name="Meyerdierks A."/>
            <person name="Storesund J.E."/>
            <person name="Kallscheuer N."/>
            <person name="Luecker S."/>
            <person name="Lage O.M."/>
            <person name="Pohl T."/>
            <person name="Merkel B.J."/>
            <person name="Hornburger P."/>
            <person name="Mueller R.-W."/>
            <person name="Bruemmer F."/>
            <person name="Labrenz M."/>
            <person name="Spormann A.M."/>
            <person name="Op Den Camp H."/>
            <person name="Overmann J."/>
            <person name="Amann R."/>
            <person name="Jetten M.S.M."/>
            <person name="Mascher T."/>
            <person name="Medema M.H."/>
            <person name="Devos D.P."/>
            <person name="Kaster A.-K."/>
            <person name="Ovreas L."/>
            <person name="Rohde M."/>
            <person name="Galperin M.Y."/>
            <person name="Jogler C."/>
        </authorList>
    </citation>
    <scope>NUCLEOTIDE SEQUENCE [LARGE SCALE GENOMIC DNA]</scope>
    <source>
        <strain evidence="1 2">Poly51</strain>
    </source>
</reference>
<comment type="caution">
    <text evidence="1">The sequence shown here is derived from an EMBL/GenBank/DDBJ whole genome shotgun (WGS) entry which is preliminary data.</text>
</comment>
<keyword evidence="2" id="KW-1185">Reference proteome</keyword>
<organism evidence="1 2">
    <name type="scientific">Rubripirellula tenax</name>
    <dbReference type="NCBI Taxonomy" id="2528015"/>
    <lineage>
        <taxon>Bacteria</taxon>
        <taxon>Pseudomonadati</taxon>
        <taxon>Planctomycetota</taxon>
        <taxon>Planctomycetia</taxon>
        <taxon>Pirellulales</taxon>
        <taxon>Pirellulaceae</taxon>
        <taxon>Rubripirellula</taxon>
    </lineage>
</organism>
<evidence type="ECO:0000313" key="1">
    <source>
        <dbReference type="EMBL" id="TWU50672.1"/>
    </source>
</evidence>
<dbReference type="Proteomes" id="UP000318288">
    <property type="component" value="Unassembled WGS sequence"/>
</dbReference>
<gene>
    <name evidence="1" type="ORF">Poly51_39650</name>
</gene>